<dbReference type="EMBL" id="PDCJ01000001">
    <property type="protein sequence ID" value="PEG31200.1"/>
    <property type="molecule type" value="Genomic_DNA"/>
</dbReference>
<comment type="caution">
    <text evidence="8">The sequence shown here is derived from an EMBL/GenBank/DDBJ whole genome shotgun (WGS) entry which is preliminary data.</text>
</comment>
<feature type="coiled-coil region" evidence="6">
    <location>
        <begin position="146"/>
        <end position="211"/>
    </location>
</feature>
<keyword evidence="4 8" id="KW-0378">Hydrolase</keyword>
<evidence type="ECO:0000313" key="8">
    <source>
        <dbReference type="EMBL" id="PEG31200.1"/>
    </source>
</evidence>
<keyword evidence="3" id="KW-0732">Signal</keyword>
<keyword evidence="2" id="KW-0645">Protease</keyword>
<comment type="similarity">
    <text evidence="1">Belongs to the peptidase C40 family.</text>
</comment>
<evidence type="ECO:0000313" key="9">
    <source>
        <dbReference type="Proteomes" id="UP000220840"/>
    </source>
</evidence>
<name>A0A2A7MI04_9CLOT</name>
<proteinExistence type="inferred from homology"/>
<accession>A0A2A7MI04</accession>
<dbReference type="PANTHER" id="PTHR47053:SF1">
    <property type="entry name" value="MUREIN DD-ENDOPEPTIDASE MEPH-RELATED"/>
    <property type="match status" value="1"/>
</dbReference>
<dbReference type="InterPro" id="IPR051202">
    <property type="entry name" value="Peptidase_C40"/>
</dbReference>
<evidence type="ECO:0000256" key="5">
    <source>
        <dbReference type="ARBA" id="ARBA00022807"/>
    </source>
</evidence>
<dbReference type="InterPro" id="IPR038765">
    <property type="entry name" value="Papain-like_cys_pep_sf"/>
</dbReference>
<dbReference type="Proteomes" id="UP000220840">
    <property type="component" value="Unassembled WGS sequence"/>
</dbReference>
<dbReference type="Pfam" id="PF24568">
    <property type="entry name" value="CC_PcsB"/>
    <property type="match status" value="1"/>
</dbReference>
<keyword evidence="5" id="KW-0788">Thiol protease</keyword>
<sequence>MNKNIGKIAIIGLLLSGTTLNYITVIAAPMEQAERITQSEEESNSLEEVILNIQECDNNIEEKMDKLQKLQEELDAKSEEIKINEENIESLEKEVEERDKLLAERLKEIENSGGLKVTPLKYIEAILNSENLLDAINNLNSIYRICKSDAKLIEEAKEAKENLENTKEKIVNDKKKLEEDKEYVKEELSKLEEEKAELIKYIEENSELLNVTNGTIVPIELPDGISELAKNLINTAQRYLGVPYLWGGTTPSGFDCSGLMQYVFAKEKISIPRTSQEQQKASEPIDINDVEPGDLVFNKESDSTHVGMYIGNDKYIHAPHTGDVVKISTLSTSNMKYAGRVIDQ</sequence>
<dbReference type="Pfam" id="PF00877">
    <property type="entry name" value="NLPC_P60"/>
    <property type="match status" value="1"/>
</dbReference>
<dbReference type="STRING" id="137838.GCA_001458595_02587"/>
<evidence type="ECO:0000259" key="7">
    <source>
        <dbReference type="PROSITE" id="PS51935"/>
    </source>
</evidence>
<feature type="domain" description="NlpC/P60" evidence="7">
    <location>
        <begin position="226"/>
        <end position="344"/>
    </location>
</feature>
<dbReference type="PANTHER" id="PTHR47053">
    <property type="entry name" value="MUREIN DD-ENDOPEPTIDASE MEPH-RELATED"/>
    <property type="match status" value="1"/>
</dbReference>
<gene>
    <name evidence="8" type="ORF">CQ394_05595</name>
</gene>
<evidence type="ECO:0000256" key="6">
    <source>
        <dbReference type="SAM" id="Coils"/>
    </source>
</evidence>
<dbReference type="InterPro" id="IPR057309">
    <property type="entry name" value="PcsB_CC"/>
</dbReference>
<dbReference type="PROSITE" id="PS51935">
    <property type="entry name" value="NLPC_P60"/>
    <property type="match status" value="1"/>
</dbReference>
<evidence type="ECO:0000256" key="1">
    <source>
        <dbReference type="ARBA" id="ARBA00007074"/>
    </source>
</evidence>
<evidence type="ECO:0000256" key="2">
    <source>
        <dbReference type="ARBA" id="ARBA00022670"/>
    </source>
</evidence>
<evidence type="ECO:0000256" key="3">
    <source>
        <dbReference type="ARBA" id="ARBA00022729"/>
    </source>
</evidence>
<dbReference type="RefSeq" id="WP_058295358.1">
    <property type="nucleotide sequence ID" value="NZ_CAMRXB010000058.1"/>
</dbReference>
<keyword evidence="9" id="KW-1185">Reference proteome</keyword>
<feature type="coiled-coil region" evidence="6">
    <location>
        <begin position="46"/>
        <end position="108"/>
    </location>
</feature>
<dbReference type="InterPro" id="IPR000064">
    <property type="entry name" value="NLP_P60_dom"/>
</dbReference>
<protein>
    <submittedName>
        <fullName evidence="8">Glycoside hydrolase</fullName>
    </submittedName>
</protein>
<reference evidence="8 9" key="1">
    <citation type="submission" date="2017-10" db="EMBL/GenBank/DDBJ databases">
        <title>Effective Description of Clostridium neonatale sp. nov. linked to necrotizing enterocolitis in neonates and a clarification of species assignable to the genus Clostridium (Prazmowski 1880) emend. Lawson and Rainey 2016.</title>
        <authorList>
            <person name="Bernard K."/>
            <person name="Burdz T."/>
            <person name="Wiebe D."/>
            <person name="Balcewich B."/>
            <person name="Alfa M."/>
            <person name="Bernier A.-M."/>
        </authorList>
    </citation>
    <scope>NUCLEOTIDE SEQUENCE [LARGE SCALE GENOMIC DNA]</scope>
    <source>
        <strain evidence="8 9">LCDC99A005</strain>
    </source>
</reference>
<dbReference type="Gene3D" id="6.10.250.3150">
    <property type="match status" value="1"/>
</dbReference>
<keyword evidence="6" id="KW-0175">Coiled coil</keyword>
<dbReference type="SUPFAM" id="SSF54001">
    <property type="entry name" value="Cysteine proteinases"/>
    <property type="match status" value="1"/>
</dbReference>
<dbReference type="OrthoDB" id="9808890at2"/>
<dbReference type="GO" id="GO:0008234">
    <property type="term" value="F:cysteine-type peptidase activity"/>
    <property type="evidence" value="ECO:0007669"/>
    <property type="project" value="UniProtKB-KW"/>
</dbReference>
<dbReference type="Gene3D" id="3.90.1720.10">
    <property type="entry name" value="endopeptidase domain like (from Nostoc punctiforme)"/>
    <property type="match status" value="1"/>
</dbReference>
<evidence type="ECO:0000256" key="4">
    <source>
        <dbReference type="ARBA" id="ARBA00022801"/>
    </source>
</evidence>
<dbReference type="AlphaFoldDB" id="A0A2A7MI04"/>
<organism evidence="8 9">
    <name type="scientific">Clostridium neonatale</name>
    <dbReference type="NCBI Taxonomy" id="137838"/>
    <lineage>
        <taxon>Bacteria</taxon>
        <taxon>Bacillati</taxon>
        <taxon>Bacillota</taxon>
        <taxon>Clostridia</taxon>
        <taxon>Eubacteriales</taxon>
        <taxon>Clostridiaceae</taxon>
        <taxon>Clostridium</taxon>
    </lineage>
</organism>
<dbReference type="GO" id="GO:0006508">
    <property type="term" value="P:proteolysis"/>
    <property type="evidence" value="ECO:0007669"/>
    <property type="project" value="UniProtKB-KW"/>
</dbReference>